<dbReference type="SMART" id="SM00862">
    <property type="entry name" value="Trans_reg_C"/>
    <property type="match status" value="1"/>
</dbReference>
<keyword evidence="4" id="KW-0804">Transcription</keyword>
<evidence type="ECO:0000256" key="4">
    <source>
        <dbReference type="ARBA" id="ARBA00023163"/>
    </source>
</evidence>
<dbReference type="InterPro" id="IPR051677">
    <property type="entry name" value="AfsR-DnrI-RedD_regulator"/>
</dbReference>
<dbReference type="SUPFAM" id="SSF48452">
    <property type="entry name" value="TPR-like"/>
    <property type="match status" value="1"/>
</dbReference>
<protein>
    <submittedName>
        <fullName evidence="7">BTAD domain-containing putative transcriptional regulator</fullName>
    </submittedName>
</protein>
<dbReference type="EMBL" id="JBHSIV010000021">
    <property type="protein sequence ID" value="MFC5064223.1"/>
    <property type="molecule type" value="Genomic_DNA"/>
</dbReference>
<dbReference type="InterPro" id="IPR036388">
    <property type="entry name" value="WH-like_DNA-bd_sf"/>
</dbReference>
<evidence type="ECO:0000313" key="8">
    <source>
        <dbReference type="Proteomes" id="UP001595947"/>
    </source>
</evidence>
<dbReference type="Gene3D" id="1.10.10.10">
    <property type="entry name" value="Winged helix-like DNA-binding domain superfamily/Winged helix DNA-binding domain"/>
    <property type="match status" value="1"/>
</dbReference>
<proteinExistence type="inferred from homology"/>
<feature type="domain" description="OmpR/PhoB-type" evidence="6">
    <location>
        <begin position="23"/>
        <end position="129"/>
    </location>
</feature>
<keyword evidence="3 5" id="KW-0238">DNA-binding</keyword>
<name>A0ABV9YMV4_9PSEU</name>
<evidence type="ECO:0000256" key="2">
    <source>
        <dbReference type="ARBA" id="ARBA00023015"/>
    </source>
</evidence>
<accession>A0ABV9YMV4</accession>
<evidence type="ECO:0000313" key="7">
    <source>
        <dbReference type="EMBL" id="MFC5064223.1"/>
    </source>
</evidence>
<evidence type="ECO:0000256" key="1">
    <source>
        <dbReference type="ARBA" id="ARBA00005820"/>
    </source>
</evidence>
<sequence length="285" mass="31976">MAPHPLDPPAPERRRLTHPLDAGSFEDHLDPHVRFRLLGRLEVVVDGRDVAPTAPRTLQLLALLLLGWRHVVPADAIAQELWGDRPPRRARSSVQTHVHQLRQCLVRLGLTTDPDRVLVTRAPGYRLEVDPRRTDLHEFVLRRRDGLHALDEKRPAEAARCFREAEALWAGPPLANVARGPVLSGEAVELLERRRAVRSARIDADMMCGRDRDLVGELQSLCLAHPLDEVVHAQLVRVLGRCGRRADAMTVYRRLRDALDADLGVSPSAEVEEAYAELIRVRQAG</sequence>
<evidence type="ECO:0000259" key="6">
    <source>
        <dbReference type="PROSITE" id="PS51755"/>
    </source>
</evidence>
<dbReference type="PANTHER" id="PTHR35807:SF1">
    <property type="entry name" value="TRANSCRIPTIONAL REGULATOR REDD"/>
    <property type="match status" value="1"/>
</dbReference>
<comment type="caution">
    <text evidence="7">The sequence shown here is derived from an EMBL/GenBank/DDBJ whole genome shotgun (WGS) entry which is preliminary data.</text>
</comment>
<dbReference type="CDD" id="cd15831">
    <property type="entry name" value="BTAD"/>
    <property type="match status" value="1"/>
</dbReference>
<dbReference type="Pfam" id="PF00486">
    <property type="entry name" value="Trans_reg_C"/>
    <property type="match status" value="1"/>
</dbReference>
<dbReference type="InterPro" id="IPR005158">
    <property type="entry name" value="BTAD"/>
</dbReference>
<dbReference type="SMART" id="SM01043">
    <property type="entry name" value="BTAD"/>
    <property type="match status" value="1"/>
</dbReference>
<dbReference type="Gene3D" id="1.25.40.10">
    <property type="entry name" value="Tetratricopeptide repeat domain"/>
    <property type="match status" value="1"/>
</dbReference>
<evidence type="ECO:0000256" key="5">
    <source>
        <dbReference type="PROSITE-ProRule" id="PRU01091"/>
    </source>
</evidence>
<dbReference type="InterPro" id="IPR011990">
    <property type="entry name" value="TPR-like_helical_dom_sf"/>
</dbReference>
<keyword evidence="2" id="KW-0805">Transcription regulation</keyword>
<gene>
    <name evidence="7" type="ORF">ACFPBZ_18515</name>
</gene>
<dbReference type="PROSITE" id="PS51755">
    <property type="entry name" value="OMPR_PHOB"/>
    <property type="match status" value="1"/>
</dbReference>
<reference evidence="8" key="1">
    <citation type="journal article" date="2019" name="Int. J. Syst. Evol. Microbiol.">
        <title>The Global Catalogue of Microorganisms (GCM) 10K type strain sequencing project: providing services to taxonomists for standard genome sequencing and annotation.</title>
        <authorList>
            <consortium name="The Broad Institute Genomics Platform"/>
            <consortium name="The Broad Institute Genome Sequencing Center for Infectious Disease"/>
            <person name="Wu L."/>
            <person name="Ma J."/>
        </authorList>
    </citation>
    <scope>NUCLEOTIDE SEQUENCE [LARGE SCALE GENOMIC DNA]</scope>
    <source>
        <strain evidence="8">CGMCC 4.7093</strain>
    </source>
</reference>
<dbReference type="InterPro" id="IPR001867">
    <property type="entry name" value="OmpR/PhoB-type_DNA-bd"/>
</dbReference>
<keyword evidence="8" id="KW-1185">Reference proteome</keyword>
<dbReference type="InterPro" id="IPR016032">
    <property type="entry name" value="Sig_transdc_resp-reg_C-effctor"/>
</dbReference>
<dbReference type="RefSeq" id="WP_378037571.1">
    <property type="nucleotide sequence ID" value="NZ_JBHSIV010000021.1"/>
</dbReference>
<dbReference type="PANTHER" id="PTHR35807">
    <property type="entry name" value="TRANSCRIPTIONAL REGULATOR REDD-RELATED"/>
    <property type="match status" value="1"/>
</dbReference>
<feature type="DNA-binding region" description="OmpR/PhoB-type" evidence="5">
    <location>
        <begin position="23"/>
        <end position="129"/>
    </location>
</feature>
<evidence type="ECO:0000256" key="3">
    <source>
        <dbReference type="ARBA" id="ARBA00023125"/>
    </source>
</evidence>
<organism evidence="7 8">
    <name type="scientific">Actinomycetospora atypica</name>
    <dbReference type="NCBI Taxonomy" id="1290095"/>
    <lineage>
        <taxon>Bacteria</taxon>
        <taxon>Bacillati</taxon>
        <taxon>Actinomycetota</taxon>
        <taxon>Actinomycetes</taxon>
        <taxon>Pseudonocardiales</taxon>
        <taxon>Pseudonocardiaceae</taxon>
        <taxon>Actinomycetospora</taxon>
    </lineage>
</organism>
<comment type="similarity">
    <text evidence="1">Belongs to the AfsR/DnrI/RedD regulatory family.</text>
</comment>
<dbReference type="Pfam" id="PF03704">
    <property type="entry name" value="BTAD"/>
    <property type="match status" value="1"/>
</dbReference>
<dbReference type="SUPFAM" id="SSF46894">
    <property type="entry name" value="C-terminal effector domain of the bipartite response regulators"/>
    <property type="match status" value="1"/>
</dbReference>
<dbReference type="Proteomes" id="UP001595947">
    <property type="component" value="Unassembled WGS sequence"/>
</dbReference>